<dbReference type="SUPFAM" id="SSF51126">
    <property type="entry name" value="Pectin lyase-like"/>
    <property type="match status" value="1"/>
</dbReference>
<reference evidence="2" key="2">
    <citation type="journal article" date="2021" name="Genome Biol. Evol.">
        <title>Developing a high-quality reference genome for a parasitic bivalve with doubly uniparental inheritance (Bivalvia: Unionida).</title>
        <authorList>
            <person name="Smith C.H."/>
        </authorList>
    </citation>
    <scope>NUCLEOTIDE SEQUENCE</scope>
    <source>
        <strain evidence="2">CHS0354</strain>
        <tissue evidence="2">Mantle</tissue>
    </source>
</reference>
<feature type="compositionally biased region" description="Basic and acidic residues" evidence="1">
    <location>
        <begin position="179"/>
        <end position="192"/>
    </location>
</feature>
<reference evidence="2" key="1">
    <citation type="journal article" date="2021" name="Genome Biol. Evol.">
        <title>A High-Quality Reference Genome for a Parasitic Bivalve with Doubly Uniparental Inheritance (Bivalvia: Unionida).</title>
        <authorList>
            <person name="Smith C.H."/>
        </authorList>
    </citation>
    <scope>NUCLEOTIDE SEQUENCE</scope>
    <source>
        <strain evidence="2">CHS0354</strain>
    </source>
</reference>
<protein>
    <submittedName>
        <fullName evidence="2">Uncharacterized protein</fullName>
    </submittedName>
</protein>
<dbReference type="InterPro" id="IPR011050">
    <property type="entry name" value="Pectin_lyase_fold/virulence"/>
</dbReference>
<feature type="region of interest" description="Disordered" evidence="1">
    <location>
        <begin position="178"/>
        <end position="199"/>
    </location>
</feature>
<dbReference type="Proteomes" id="UP001195483">
    <property type="component" value="Unassembled WGS sequence"/>
</dbReference>
<dbReference type="EMBL" id="JAEAOA010000198">
    <property type="protein sequence ID" value="KAK3584742.1"/>
    <property type="molecule type" value="Genomic_DNA"/>
</dbReference>
<dbReference type="AlphaFoldDB" id="A0AAE0S3U9"/>
<evidence type="ECO:0000313" key="2">
    <source>
        <dbReference type="EMBL" id="KAK3584742.1"/>
    </source>
</evidence>
<evidence type="ECO:0000256" key="1">
    <source>
        <dbReference type="SAM" id="MobiDB-lite"/>
    </source>
</evidence>
<reference evidence="2" key="3">
    <citation type="submission" date="2023-05" db="EMBL/GenBank/DDBJ databases">
        <authorList>
            <person name="Smith C.H."/>
        </authorList>
    </citation>
    <scope>NUCLEOTIDE SEQUENCE</scope>
    <source>
        <strain evidence="2">CHS0354</strain>
        <tissue evidence="2">Mantle</tissue>
    </source>
</reference>
<accession>A0AAE0S3U9</accession>
<comment type="caution">
    <text evidence="2">The sequence shown here is derived from an EMBL/GenBank/DDBJ whole genome shotgun (WGS) entry which is preliminary data.</text>
</comment>
<keyword evidence="3" id="KW-1185">Reference proteome</keyword>
<name>A0AAE0S3U9_9BIVA</name>
<gene>
    <name evidence="2" type="ORF">CHS0354_002263</name>
</gene>
<proteinExistence type="predicted"/>
<sequence length="199" mass="22833">MHNMFYYSDGQKYPLEFECTRRMNLEFQNNTCMESPGCLYVKSSTDTQAIIKNNTFKNIYGVSRSVVRSDNAVLNFTNNKVENCSTSTLLEIGNGFDHVIKLNNFTSNSGISCLLKIGTLFDKDKFILAPDNYWGDANSTTIKQKICDFYLNVAVARVKLQFHFSDPSMENETLTSIDNEDKFDDKSTEQLRGKHYFRP</sequence>
<evidence type="ECO:0000313" key="3">
    <source>
        <dbReference type="Proteomes" id="UP001195483"/>
    </source>
</evidence>
<organism evidence="2 3">
    <name type="scientific">Potamilus streckersoni</name>
    <dbReference type="NCBI Taxonomy" id="2493646"/>
    <lineage>
        <taxon>Eukaryota</taxon>
        <taxon>Metazoa</taxon>
        <taxon>Spiralia</taxon>
        <taxon>Lophotrochozoa</taxon>
        <taxon>Mollusca</taxon>
        <taxon>Bivalvia</taxon>
        <taxon>Autobranchia</taxon>
        <taxon>Heteroconchia</taxon>
        <taxon>Palaeoheterodonta</taxon>
        <taxon>Unionida</taxon>
        <taxon>Unionoidea</taxon>
        <taxon>Unionidae</taxon>
        <taxon>Ambleminae</taxon>
        <taxon>Lampsilini</taxon>
        <taxon>Potamilus</taxon>
    </lineage>
</organism>